<accession>A0A8X7V1T8</accession>
<dbReference type="PANTHER" id="PTHR33116:SF80">
    <property type="entry name" value="REVERSE TRANSCRIPTASE ZINC-BINDING DOMAIN-CONTAINING PROTEIN"/>
    <property type="match status" value="1"/>
</dbReference>
<gene>
    <name evidence="1" type="ORF">Bca52824_036742</name>
</gene>
<dbReference type="AlphaFoldDB" id="A0A8X7V1T8"/>
<dbReference type="OrthoDB" id="1110086at2759"/>
<protein>
    <recommendedName>
        <fullName evidence="3">Reverse transcriptase</fullName>
    </recommendedName>
</protein>
<dbReference type="EMBL" id="JAAMPC010000008">
    <property type="protein sequence ID" value="KAG2300270.1"/>
    <property type="molecule type" value="Genomic_DNA"/>
</dbReference>
<keyword evidence="2" id="KW-1185">Reference proteome</keyword>
<proteinExistence type="predicted"/>
<evidence type="ECO:0008006" key="3">
    <source>
        <dbReference type="Google" id="ProtNLM"/>
    </source>
</evidence>
<dbReference type="Proteomes" id="UP000886595">
    <property type="component" value="Unassembled WGS sequence"/>
</dbReference>
<name>A0A8X7V1T8_BRACI</name>
<organism evidence="1 2">
    <name type="scientific">Brassica carinata</name>
    <name type="common">Ethiopian mustard</name>
    <name type="synonym">Abyssinian cabbage</name>
    <dbReference type="NCBI Taxonomy" id="52824"/>
    <lineage>
        <taxon>Eukaryota</taxon>
        <taxon>Viridiplantae</taxon>
        <taxon>Streptophyta</taxon>
        <taxon>Embryophyta</taxon>
        <taxon>Tracheophyta</taxon>
        <taxon>Spermatophyta</taxon>
        <taxon>Magnoliopsida</taxon>
        <taxon>eudicotyledons</taxon>
        <taxon>Gunneridae</taxon>
        <taxon>Pentapetalae</taxon>
        <taxon>rosids</taxon>
        <taxon>malvids</taxon>
        <taxon>Brassicales</taxon>
        <taxon>Brassicaceae</taxon>
        <taxon>Brassiceae</taxon>
        <taxon>Brassica</taxon>
    </lineage>
</organism>
<comment type="caution">
    <text evidence="1">The sequence shown here is derived from an EMBL/GenBank/DDBJ whole genome shotgun (WGS) entry which is preliminary data.</text>
</comment>
<evidence type="ECO:0000313" key="1">
    <source>
        <dbReference type="EMBL" id="KAG2300270.1"/>
    </source>
</evidence>
<dbReference type="PANTHER" id="PTHR33116">
    <property type="entry name" value="REVERSE TRANSCRIPTASE ZINC-BINDING DOMAIN-CONTAINING PROTEIN-RELATED-RELATED"/>
    <property type="match status" value="1"/>
</dbReference>
<evidence type="ECO:0000313" key="2">
    <source>
        <dbReference type="Proteomes" id="UP000886595"/>
    </source>
</evidence>
<sequence>MIFFDGGESSLHGITEVLELFASWSGLRMNKEKAQLFATGLNQEESLAISQYGFANGKLPIRYLGLPLMSRRLKISEYADLLDKITRKFKAWGTKTLSFVGHLELIRTVIYGLVNFWISTFILPKCCLRRIESLCSRFLWTGDVESAYGTKVS</sequence>
<reference evidence="1 2" key="1">
    <citation type="submission" date="2020-02" db="EMBL/GenBank/DDBJ databases">
        <authorList>
            <person name="Ma Q."/>
            <person name="Huang Y."/>
            <person name="Song X."/>
            <person name="Pei D."/>
        </authorList>
    </citation>
    <scope>NUCLEOTIDE SEQUENCE [LARGE SCALE GENOMIC DNA]</scope>
    <source>
        <strain evidence="1">Sxm20200214</strain>
        <tissue evidence="1">Leaf</tissue>
    </source>
</reference>